<dbReference type="InterPro" id="IPR008979">
    <property type="entry name" value="Galactose-bd-like_sf"/>
</dbReference>
<reference evidence="2" key="1">
    <citation type="submission" date="2018-11" db="EMBL/GenBank/DDBJ databases">
        <authorList>
            <person name="Alioto T."/>
            <person name="Alioto T."/>
        </authorList>
    </citation>
    <scope>NUCLEOTIDE SEQUENCE</scope>
</reference>
<keyword evidence="3" id="KW-1185">Reference proteome</keyword>
<gene>
    <name evidence="2" type="ORF">MGAL_10B079558</name>
</gene>
<keyword evidence="1" id="KW-1133">Transmembrane helix</keyword>
<name>A0A8B6HFH3_MYTGA</name>
<evidence type="ECO:0000256" key="1">
    <source>
        <dbReference type="SAM" id="Phobius"/>
    </source>
</evidence>
<dbReference type="AlphaFoldDB" id="A0A8B6HFH3"/>
<evidence type="ECO:0000313" key="3">
    <source>
        <dbReference type="Proteomes" id="UP000596742"/>
    </source>
</evidence>
<dbReference type="SUPFAM" id="SSF49785">
    <property type="entry name" value="Galactose-binding domain-like"/>
    <property type="match status" value="1"/>
</dbReference>
<accession>A0A8B6HFH3</accession>
<feature type="non-terminal residue" evidence="2">
    <location>
        <position position="1"/>
    </location>
</feature>
<dbReference type="Gene3D" id="2.60.120.260">
    <property type="entry name" value="Galactose-binding domain-like"/>
    <property type="match status" value="1"/>
</dbReference>
<evidence type="ECO:0000313" key="2">
    <source>
        <dbReference type="EMBL" id="VDI78122.1"/>
    </source>
</evidence>
<dbReference type="Proteomes" id="UP000596742">
    <property type="component" value="Unassembled WGS sequence"/>
</dbReference>
<evidence type="ECO:0008006" key="4">
    <source>
        <dbReference type="Google" id="ProtNLM"/>
    </source>
</evidence>
<organism evidence="2 3">
    <name type="scientific">Mytilus galloprovincialis</name>
    <name type="common">Mediterranean mussel</name>
    <dbReference type="NCBI Taxonomy" id="29158"/>
    <lineage>
        <taxon>Eukaryota</taxon>
        <taxon>Metazoa</taxon>
        <taxon>Spiralia</taxon>
        <taxon>Lophotrochozoa</taxon>
        <taxon>Mollusca</taxon>
        <taxon>Bivalvia</taxon>
        <taxon>Autobranchia</taxon>
        <taxon>Pteriomorphia</taxon>
        <taxon>Mytilida</taxon>
        <taxon>Mytiloidea</taxon>
        <taxon>Mytilidae</taxon>
        <taxon>Mytilinae</taxon>
        <taxon>Mytilus</taxon>
    </lineage>
</organism>
<dbReference type="EMBL" id="UYJE01009928">
    <property type="protein sequence ID" value="VDI78122.1"/>
    <property type="molecule type" value="Genomic_DNA"/>
</dbReference>
<keyword evidence="1" id="KW-0812">Transmembrane</keyword>
<feature type="transmembrane region" description="Helical" evidence="1">
    <location>
        <begin position="20"/>
        <end position="39"/>
    </location>
</feature>
<feature type="transmembrane region" description="Helical" evidence="1">
    <location>
        <begin position="97"/>
        <end position="116"/>
    </location>
</feature>
<sequence>MLILSPFKIFCRSTDDTSMLLVLIINTTVLLIVTAQRNLGEYGKYGVATQNSLYNAPDGPDKTENAGKPENAVKPPISNNFTLQTCSHTDLNMEPAWWMFAFSFGIAYITDITIYYRESYAERMNGFKLYLSNTSIIPPEGPEGYLCYNDTQPGPPNITQTISCNHLGQYVIYYQDSKGSLMGNERYNIIELCYVAIHGCQMTFWGSTCEFSCPENCKEHHCFPENGSCVWGCIGKNCLKDICDFDTGVCLKGCKDRRTGPDCNK</sequence>
<proteinExistence type="predicted"/>
<comment type="caution">
    <text evidence="2">The sequence shown here is derived from an EMBL/GenBank/DDBJ whole genome shotgun (WGS) entry which is preliminary data.</text>
</comment>
<protein>
    <recommendedName>
        <fullName evidence="4">Fucolectin tachylectin-4 pentraxin-1 domain-containing protein</fullName>
    </recommendedName>
</protein>
<dbReference type="OrthoDB" id="6216044at2759"/>
<keyword evidence="1" id="KW-0472">Membrane</keyword>